<dbReference type="SUPFAM" id="SSF47413">
    <property type="entry name" value="lambda repressor-like DNA-binding domains"/>
    <property type="match status" value="1"/>
</dbReference>
<dbReference type="EMBL" id="JBHSCQ010000022">
    <property type="protein sequence ID" value="MFC4266681.1"/>
    <property type="molecule type" value="Genomic_DNA"/>
</dbReference>
<dbReference type="SMART" id="SM00530">
    <property type="entry name" value="HTH_XRE"/>
    <property type="match status" value="1"/>
</dbReference>
<accession>A0ABV8R3E8</accession>
<dbReference type="InterPro" id="IPR010982">
    <property type="entry name" value="Lambda_DNA-bd_dom_sf"/>
</dbReference>
<dbReference type="Pfam" id="PF17765">
    <property type="entry name" value="MLTR_LBD"/>
    <property type="match status" value="1"/>
</dbReference>
<comment type="caution">
    <text evidence="2">The sequence shown here is derived from an EMBL/GenBank/DDBJ whole genome shotgun (WGS) entry which is preliminary data.</text>
</comment>
<dbReference type="CDD" id="cd00093">
    <property type="entry name" value="HTH_XRE"/>
    <property type="match status" value="1"/>
</dbReference>
<dbReference type="Proteomes" id="UP001595773">
    <property type="component" value="Unassembled WGS sequence"/>
</dbReference>
<dbReference type="Gene3D" id="3.30.450.180">
    <property type="match status" value="1"/>
</dbReference>
<name>A0ABV8R3E8_9MICC</name>
<dbReference type="PANTHER" id="PTHR35010">
    <property type="entry name" value="BLL4672 PROTEIN-RELATED"/>
    <property type="match status" value="1"/>
</dbReference>
<dbReference type="PROSITE" id="PS50943">
    <property type="entry name" value="HTH_CROC1"/>
    <property type="match status" value="1"/>
</dbReference>
<feature type="domain" description="HTH cro/C1-type" evidence="1">
    <location>
        <begin position="41"/>
        <end position="83"/>
    </location>
</feature>
<protein>
    <submittedName>
        <fullName evidence="2">Helix-turn-helix transcriptional regulator</fullName>
    </submittedName>
</protein>
<dbReference type="RefSeq" id="WP_230066078.1">
    <property type="nucleotide sequence ID" value="NZ_BAABLL010000010.1"/>
</dbReference>
<dbReference type="Gene3D" id="1.10.260.40">
    <property type="entry name" value="lambda repressor-like DNA-binding domains"/>
    <property type="match status" value="1"/>
</dbReference>
<evidence type="ECO:0000313" key="3">
    <source>
        <dbReference type="Proteomes" id="UP001595773"/>
    </source>
</evidence>
<keyword evidence="3" id="KW-1185">Reference proteome</keyword>
<evidence type="ECO:0000259" key="1">
    <source>
        <dbReference type="PROSITE" id="PS50943"/>
    </source>
</evidence>
<dbReference type="InterPro" id="IPR041413">
    <property type="entry name" value="MLTR_LBD"/>
</dbReference>
<reference evidence="3" key="1">
    <citation type="journal article" date="2019" name="Int. J. Syst. Evol. Microbiol.">
        <title>The Global Catalogue of Microorganisms (GCM) 10K type strain sequencing project: providing services to taxonomists for standard genome sequencing and annotation.</title>
        <authorList>
            <consortium name="The Broad Institute Genomics Platform"/>
            <consortium name="The Broad Institute Genome Sequencing Center for Infectious Disease"/>
            <person name="Wu L."/>
            <person name="Ma J."/>
        </authorList>
    </citation>
    <scope>NUCLEOTIDE SEQUENCE [LARGE SCALE GENOMIC DNA]</scope>
    <source>
        <strain evidence="3">CGMCC 1.10698</strain>
    </source>
</reference>
<gene>
    <name evidence="2" type="ORF">ACFOW9_13805</name>
</gene>
<organism evidence="2 3">
    <name type="scientific">Arthrobacter cryoconiti</name>
    <dbReference type="NCBI Taxonomy" id="748907"/>
    <lineage>
        <taxon>Bacteria</taxon>
        <taxon>Bacillati</taxon>
        <taxon>Actinomycetota</taxon>
        <taxon>Actinomycetes</taxon>
        <taxon>Micrococcales</taxon>
        <taxon>Micrococcaceae</taxon>
        <taxon>Arthrobacter</taxon>
    </lineage>
</organism>
<dbReference type="InterPro" id="IPR001387">
    <property type="entry name" value="Cro/C1-type_HTH"/>
</dbReference>
<proteinExistence type="predicted"/>
<dbReference type="PANTHER" id="PTHR35010:SF2">
    <property type="entry name" value="BLL4672 PROTEIN"/>
    <property type="match status" value="1"/>
</dbReference>
<dbReference type="Pfam" id="PF13560">
    <property type="entry name" value="HTH_31"/>
    <property type="match status" value="1"/>
</dbReference>
<evidence type="ECO:0000313" key="2">
    <source>
        <dbReference type="EMBL" id="MFC4266681.1"/>
    </source>
</evidence>
<sequence length="301" mass="33126">MNNRNEIREFLASRRAKLTPQQVGLPTFGGIRRVPGLRRGEVSQLAGVSVEYYTRLERGSLAGVSDSVLDSIARALRLTEAEHQHLFNLAKAASSAPRTRRRAAKEIDPSIQQILDGMVGIPAFVQNRSLDIVAANDLGRALYSEAFKEPAHRLNYARFVFFNRGSESLYADWNLAADTVVAMLHAEAGRDPFDRCLTDLVGELSTRSTEFRRRWAQHDVRHHRSGVKTLRHPSVGDLVLHFNALELSASPGLTMFAYTAEPGSSSEDGLALLASWAATTKELVAEPASDAHSTTGDALRH</sequence>